<dbReference type="Proteomes" id="UP000296153">
    <property type="component" value="Unassembled WGS sequence"/>
</dbReference>
<dbReference type="InterPro" id="IPR042175">
    <property type="entry name" value="Cell/Rod_MreC_2"/>
</dbReference>
<evidence type="ECO:0000256" key="3">
    <source>
        <dbReference type="ARBA" id="ARBA00022960"/>
    </source>
</evidence>
<organism evidence="7 8">
    <name type="scientific">Candidatus Pantoea edessiphila</name>
    <dbReference type="NCBI Taxonomy" id="2044610"/>
    <lineage>
        <taxon>Bacteria</taxon>
        <taxon>Pseudomonadati</taxon>
        <taxon>Pseudomonadota</taxon>
        <taxon>Gammaproteobacteria</taxon>
        <taxon>Enterobacterales</taxon>
        <taxon>Erwiniaceae</taxon>
        <taxon>Pantoea</taxon>
    </lineage>
</organism>
<evidence type="ECO:0000256" key="1">
    <source>
        <dbReference type="ARBA" id="ARBA00009369"/>
    </source>
</evidence>
<sequence length="385" mass="44111">MKLNFTKFFFLRLRLFFTICLAIIVIIIDCKVGLFTKIRSYYEMSTGLFCSLITQPYQVINNTLKNFYQNKQIQIENKKLHYELFIKNSDTILLSQYKKENEKLRKLLNATLDHNERVMLSRIIYTTSVPFADQVIIDKGKIDGVYKNQPVITDKGVVGQIISVNDTTSHVLLSCNSLNGISVKLLRNNIQAIALGKGCNNDFQLKYLINKNNDIYNDDIYDSNNDISDIHIGDMVVTSNLDNDFPEGYPVGVVSSIERDKQNFNIYIQIHPSTNFRNLNYLLLLWKKNNNSSTRTKPIEDSSTRTKPIEDSSTRTKPIEDSSTRTKPIEDSSTRTKPIEDSSTRTKPIEDSSTRTKPIEDSSTRTKPIEDSSTRTKPIEVLYKG</sequence>
<dbReference type="NCBIfam" id="TIGR00219">
    <property type="entry name" value="mreC"/>
    <property type="match status" value="1"/>
</dbReference>
<dbReference type="OrthoDB" id="9808025at2"/>
<proteinExistence type="inferred from homology"/>
<evidence type="ECO:0000256" key="4">
    <source>
        <dbReference type="ARBA" id="ARBA00032089"/>
    </source>
</evidence>
<dbReference type="RefSeq" id="WP_136131050.1">
    <property type="nucleotide sequence ID" value="NZ_PDKT01000003.1"/>
</dbReference>
<accession>A0A2P5SZP4</accession>
<dbReference type="EMBL" id="PDKT01000003">
    <property type="protein sequence ID" value="PPI87805.1"/>
    <property type="molecule type" value="Genomic_DNA"/>
</dbReference>
<dbReference type="InterPro" id="IPR055342">
    <property type="entry name" value="MreC_beta-barrel_core"/>
</dbReference>
<name>A0A2P5SZP4_9GAMM</name>
<protein>
    <recommendedName>
        <fullName evidence="2">Cell shape-determining protein MreC</fullName>
    </recommendedName>
    <alternativeName>
        <fullName evidence="4">Cell shape protein MreC</fullName>
    </alternativeName>
</protein>
<evidence type="ECO:0000259" key="6">
    <source>
        <dbReference type="Pfam" id="PF04085"/>
    </source>
</evidence>
<feature type="compositionally biased region" description="Basic and acidic residues" evidence="5">
    <location>
        <begin position="297"/>
        <end position="378"/>
    </location>
</feature>
<comment type="similarity">
    <text evidence="1">Belongs to the MreC family.</text>
</comment>
<dbReference type="Gene3D" id="2.40.10.340">
    <property type="entry name" value="Rod shape-determining protein MreC, domain 1"/>
    <property type="match status" value="1"/>
</dbReference>
<feature type="region of interest" description="Disordered" evidence="5">
    <location>
        <begin position="293"/>
        <end position="385"/>
    </location>
</feature>
<dbReference type="PANTHER" id="PTHR34138">
    <property type="entry name" value="CELL SHAPE-DETERMINING PROTEIN MREC"/>
    <property type="match status" value="1"/>
</dbReference>
<evidence type="ECO:0000256" key="5">
    <source>
        <dbReference type="SAM" id="MobiDB-lite"/>
    </source>
</evidence>
<evidence type="ECO:0000256" key="2">
    <source>
        <dbReference type="ARBA" id="ARBA00013855"/>
    </source>
</evidence>
<comment type="caution">
    <text evidence="7">The sequence shown here is derived from an EMBL/GenBank/DDBJ whole genome shotgun (WGS) entry which is preliminary data.</text>
</comment>
<dbReference type="GO" id="GO:0005886">
    <property type="term" value="C:plasma membrane"/>
    <property type="evidence" value="ECO:0007669"/>
    <property type="project" value="TreeGrafter"/>
</dbReference>
<keyword evidence="3" id="KW-0133">Cell shape</keyword>
<dbReference type="InterPro" id="IPR042177">
    <property type="entry name" value="Cell/Rod_1"/>
</dbReference>
<evidence type="ECO:0000313" key="7">
    <source>
        <dbReference type="EMBL" id="PPI87805.1"/>
    </source>
</evidence>
<dbReference type="AlphaFoldDB" id="A0A2P5SZP4"/>
<gene>
    <name evidence="7" type="ORF">CRV12_02270</name>
</gene>
<dbReference type="InterPro" id="IPR007221">
    <property type="entry name" value="MreC"/>
</dbReference>
<dbReference type="Gene3D" id="2.40.10.350">
    <property type="entry name" value="Rod shape-determining protein MreC, domain 2"/>
    <property type="match status" value="1"/>
</dbReference>
<reference evidence="7 8" key="1">
    <citation type="journal article" date="2018" name="Genome Biol. Evol.">
        <title>Cladogenesis and Genomic Streamlining in Extracellular Endosymbionts of Tropical Stink Bugs.</title>
        <authorList>
            <person name="Otero-Bravo A."/>
            <person name="Goffredi S."/>
            <person name="Sabree Z.L."/>
        </authorList>
    </citation>
    <scope>NUCLEOTIDE SEQUENCE [LARGE SCALE GENOMIC DNA]</scope>
    <source>
        <strain evidence="7 8">SoEE</strain>
    </source>
</reference>
<evidence type="ECO:0000313" key="8">
    <source>
        <dbReference type="Proteomes" id="UP000296153"/>
    </source>
</evidence>
<dbReference type="PANTHER" id="PTHR34138:SF1">
    <property type="entry name" value="CELL SHAPE-DETERMINING PROTEIN MREC"/>
    <property type="match status" value="1"/>
</dbReference>
<feature type="domain" description="Rod shape-determining protein MreC beta-barrel core" evidence="6">
    <location>
        <begin position="123"/>
        <end position="286"/>
    </location>
</feature>
<dbReference type="GO" id="GO:0008360">
    <property type="term" value="P:regulation of cell shape"/>
    <property type="evidence" value="ECO:0007669"/>
    <property type="project" value="UniProtKB-KW"/>
</dbReference>
<dbReference type="Pfam" id="PF04085">
    <property type="entry name" value="MreC"/>
    <property type="match status" value="1"/>
</dbReference>